<dbReference type="AlphaFoldDB" id="A0A4R2Q3R6"/>
<dbReference type="EMBL" id="SLXP01000002">
    <property type="protein sequence ID" value="TCP43362.1"/>
    <property type="molecule type" value="Genomic_DNA"/>
</dbReference>
<evidence type="ECO:0000313" key="2">
    <source>
        <dbReference type="Proteomes" id="UP000294835"/>
    </source>
</evidence>
<reference evidence="1 2" key="1">
    <citation type="submission" date="2019-03" db="EMBL/GenBank/DDBJ databases">
        <title>Genomic Encyclopedia of Type Strains, Phase IV (KMG-IV): sequencing the most valuable type-strain genomes for metagenomic binning, comparative biology and taxonomic classification.</title>
        <authorList>
            <person name="Goeker M."/>
        </authorList>
    </citation>
    <scope>NUCLEOTIDE SEQUENCE [LARGE SCALE GENOMIC DNA]</scope>
    <source>
        <strain evidence="1 2">DSM 18063</strain>
    </source>
</reference>
<name>A0A4R2Q3R6_9RHOB</name>
<dbReference type="Proteomes" id="UP000294835">
    <property type="component" value="Unassembled WGS sequence"/>
</dbReference>
<evidence type="ECO:0000313" key="1">
    <source>
        <dbReference type="EMBL" id="TCP43362.1"/>
    </source>
</evidence>
<protein>
    <submittedName>
        <fullName evidence="1">Uncharacterized protein</fullName>
    </submittedName>
</protein>
<keyword evidence="2" id="KW-1185">Reference proteome</keyword>
<gene>
    <name evidence="1" type="ORF">EV662_102560</name>
</gene>
<comment type="caution">
    <text evidence="1">The sequence shown here is derived from an EMBL/GenBank/DDBJ whole genome shotgun (WGS) entry which is preliminary data.</text>
</comment>
<dbReference type="RefSeq" id="WP_132461195.1">
    <property type="nucleotide sequence ID" value="NZ_SLXP01000002.1"/>
</dbReference>
<sequence length="99" mass="11312">MTDQPDRRKLSVMVSDEELLAMGEGIERTEAFLADLRRDISTVRQYLESKGGLDAASHEVLTKFIERGDLHRRHITLVRLILSQLADLENPTQHKEDGQ</sequence>
<accession>A0A4R2Q3R6</accession>
<proteinExistence type="predicted"/>
<organism evidence="1 2">
    <name type="scientific">Rhodovulum marinum</name>
    <dbReference type="NCBI Taxonomy" id="320662"/>
    <lineage>
        <taxon>Bacteria</taxon>
        <taxon>Pseudomonadati</taxon>
        <taxon>Pseudomonadota</taxon>
        <taxon>Alphaproteobacteria</taxon>
        <taxon>Rhodobacterales</taxon>
        <taxon>Paracoccaceae</taxon>
        <taxon>Rhodovulum</taxon>
    </lineage>
</organism>